<dbReference type="Pfam" id="PF14497">
    <property type="entry name" value="GST_C_3"/>
    <property type="match status" value="1"/>
</dbReference>
<dbReference type="InterPro" id="IPR004046">
    <property type="entry name" value="GST_C"/>
</dbReference>
<dbReference type="HOGENOM" id="CLU_039475_1_0_1"/>
<evidence type="ECO:0000259" key="5">
    <source>
        <dbReference type="PROSITE" id="PS50405"/>
    </source>
</evidence>
<evidence type="ECO:0000313" key="6">
    <source>
        <dbReference type="EMBL" id="ELU08529.1"/>
    </source>
</evidence>
<evidence type="ECO:0000313" key="7">
    <source>
        <dbReference type="EnsemblMetazoa" id="CapteP177145"/>
    </source>
</evidence>
<name>R7UPT7_CAPTE</name>
<evidence type="ECO:0000313" key="8">
    <source>
        <dbReference type="Proteomes" id="UP000014760"/>
    </source>
</evidence>
<dbReference type="PANTHER" id="PTHR11571">
    <property type="entry name" value="GLUTATHIONE S-TRANSFERASE"/>
    <property type="match status" value="1"/>
</dbReference>
<dbReference type="Proteomes" id="UP000014760">
    <property type="component" value="Unassembled WGS sequence"/>
</dbReference>
<dbReference type="EC" id="2.5.1.18" evidence="1"/>
<reference evidence="6 8" key="2">
    <citation type="journal article" date="2013" name="Nature">
        <title>Insights into bilaterian evolution from three spiralian genomes.</title>
        <authorList>
            <person name="Simakov O."/>
            <person name="Marletaz F."/>
            <person name="Cho S.J."/>
            <person name="Edsinger-Gonzales E."/>
            <person name="Havlak P."/>
            <person name="Hellsten U."/>
            <person name="Kuo D.H."/>
            <person name="Larsson T."/>
            <person name="Lv J."/>
            <person name="Arendt D."/>
            <person name="Savage R."/>
            <person name="Osoegawa K."/>
            <person name="de Jong P."/>
            <person name="Grimwood J."/>
            <person name="Chapman J.A."/>
            <person name="Shapiro H."/>
            <person name="Aerts A."/>
            <person name="Otillar R.P."/>
            <person name="Terry A.Y."/>
            <person name="Boore J.L."/>
            <person name="Grigoriev I.V."/>
            <person name="Lindberg D.R."/>
            <person name="Seaver E.C."/>
            <person name="Weisblat D.A."/>
            <person name="Putnam N.H."/>
            <person name="Rokhsar D.S."/>
        </authorList>
    </citation>
    <scope>NUCLEOTIDE SEQUENCE</scope>
    <source>
        <strain evidence="6 8">I ESC-2004</strain>
    </source>
</reference>
<comment type="catalytic activity">
    <reaction evidence="3">
        <text>RX + glutathione = an S-substituted glutathione + a halide anion + H(+)</text>
        <dbReference type="Rhea" id="RHEA:16437"/>
        <dbReference type="ChEBI" id="CHEBI:15378"/>
        <dbReference type="ChEBI" id="CHEBI:16042"/>
        <dbReference type="ChEBI" id="CHEBI:17792"/>
        <dbReference type="ChEBI" id="CHEBI:57925"/>
        <dbReference type="ChEBI" id="CHEBI:90779"/>
        <dbReference type="EC" id="2.5.1.18"/>
    </reaction>
</comment>
<proteinExistence type="predicted"/>
<dbReference type="SFLD" id="SFLDG01205">
    <property type="entry name" value="AMPS.1"/>
    <property type="match status" value="1"/>
</dbReference>
<organism evidence="6">
    <name type="scientific">Capitella teleta</name>
    <name type="common">Polychaete worm</name>
    <dbReference type="NCBI Taxonomy" id="283909"/>
    <lineage>
        <taxon>Eukaryota</taxon>
        <taxon>Metazoa</taxon>
        <taxon>Spiralia</taxon>
        <taxon>Lophotrochozoa</taxon>
        <taxon>Annelida</taxon>
        <taxon>Polychaeta</taxon>
        <taxon>Sedentaria</taxon>
        <taxon>Scolecida</taxon>
        <taxon>Capitellidae</taxon>
        <taxon>Capitella</taxon>
    </lineage>
</organism>
<dbReference type="PROSITE" id="PS50404">
    <property type="entry name" value="GST_NTER"/>
    <property type="match status" value="1"/>
</dbReference>
<dbReference type="InterPro" id="IPR010987">
    <property type="entry name" value="Glutathione-S-Trfase_C-like"/>
</dbReference>
<dbReference type="EMBL" id="KB299000">
    <property type="protein sequence ID" value="ELU08529.1"/>
    <property type="molecule type" value="Genomic_DNA"/>
</dbReference>
<feature type="domain" description="GST N-terminal" evidence="4">
    <location>
        <begin position="2"/>
        <end position="79"/>
    </location>
</feature>
<keyword evidence="8" id="KW-1185">Reference proteome</keyword>
<evidence type="ECO:0000259" key="4">
    <source>
        <dbReference type="PROSITE" id="PS50404"/>
    </source>
</evidence>
<dbReference type="InterPro" id="IPR050213">
    <property type="entry name" value="GST_superfamily"/>
</dbReference>
<feature type="domain" description="GST C-terminal" evidence="5">
    <location>
        <begin position="81"/>
        <end position="205"/>
    </location>
</feature>
<dbReference type="OMA" id="EHFACIE"/>
<evidence type="ECO:0000256" key="1">
    <source>
        <dbReference type="ARBA" id="ARBA00012452"/>
    </source>
</evidence>
<dbReference type="InterPro" id="IPR040079">
    <property type="entry name" value="Glutathione_S-Trfase"/>
</dbReference>
<protein>
    <recommendedName>
        <fullName evidence="1">glutathione transferase</fullName>
        <ecNumber evidence="1">2.5.1.18</ecNumber>
    </recommendedName>
</protein>
<dbReference type="GO" id="GO:0004364">
    <property type="term" value="F:glutathione transferase activity"/>
    <property type="evidence" value="ECO:0007669"/>
    <property type="project" value="UniProtKB-EC"/>
</dbReference>
<dbReference type="OrthoDB" id="414243at2759"/>
<dbReference type="FunCoup" id="R7UPT7">
    <property type="interactions" value="283"/>
</dbReference>
<dbReference type="InterPro" id="IPR036249">
    <property type="entry name" value="Thioredoxin-like_sf"/>
</dbReference>
<reference evidence="8" key="1">
    <citation type="submission" date="2012-12" db="EMBL/GenBank/DDBJ databases">
        <authorList>
            <person name="Hellsten U."/>
            <person name="Grimwood J."/>
            <person name="Chapman J.A."/>
            <person name="Shapiro H."/>
            <person name="Aerts A."/>
            <person name="Otillar R.P."/>
            <person name="Terry A.Y."/>
            <person name="Boore J.L."/>
            <person name="Simakov O."/>
            <person name="Marletaz F."/>
            <person name="Cho S.-J."/>
            <person name="Edsinger-Gonzales E."/>
            <person name="Havlak P."/>
            <person name="Kuo D.-H."/>
            <person name="Larsson T."/>
            <person name="Lv J."/>
            <person name="Arendt D."/>
            <person name="Savage R."/>
            <person name="Osoegawa K."/>
            <person name="de Jong P."/>
            <person name="Lindberg D.R."/>
            <person name="Seaver E.C."/>
            <person name="Weisblat D.A."/>
            <person name="Putnam N.H."/>
            <person name="Grigoriev I.V."/>
            <person name="Rokhsar D.S."/>
        </authorList>
    </citation>
    <scope>NUCLEOTIDE SEQUENCE</scope>
    <source>
        <strain evidence="8">I ESC-2004</strain>
    </source>
</reference>
<reference evidence="7" key="3">
    <citation type="submission" date="2015-06" db="UniProtKB">
        <authorList>
            <consortium name="EnsemblMetazoa"/>
        </authorList>
    </citation>
    <scope>IDENTIFICATION</scope>
</reference>
<dbReference type="AlphaFoldDB" id="R7UPT7"/>
<dbReference type="SFLD" id="SFLDS00019">
    <property type="entry name" value="Glutathione_Transferase_(cytos"/>
    <property type="match status" value="1"/>
</dbReference>
<dbReference type="SUPFAM" id="SSF47616">
    <property type="entry name" value="GST C-terminal domain-like"/>
    <property type="match status" value="1"/>
</dbReference>
<dbReference type="InterPro" id="IPR004045">
    <property type="entry name" value="Glutathione_S-Trfase_N"/>
</dbReference>
<dbReference type="PANTHER" id="PTHR11571:SF224">
    <property type="entry name" value="HEMATOPOIETIC PROSTAGLANDIN D SYNTHASE"/>
    <property type="match status" value="1"/>
</dbReference>
<accession>R7UPT7</accession>
<dbReference type="FunFam" id="3.40.30.10:FF:000189">
    <property type="entry name" value="Glutathione S-Transferase"/>
    <property type="match status" value="1"/>
</dbReference>
<evidence type="ECO:0000256" key="2">
    <source>
        <dbReference type="ARBA" id="ARBA00022679"/>
    </source>
</evidence>
<dbReference type="GO" id="GO:0006749">
    <property type="term" value="P:glutathione metabolic process"/>
    <property type="evidence" value="ECO:0007669"/>
    <property type="project" value="TreeGrafter"/>
</dbReference>
<dbReference type="Gene3D" id="1.20.1050.10">
    <property type="match status" value="1"/>
</dbReference>
<keyword evidence="2" id="KW-0808">Transferase</keyword>
<dbReference type="PROSITE" id="PS50405">
    <property type="entry name" value="GST_CTER"/>
    <property type="match status" value="1"/>
</dbReference>
<dbReference type="Gene3D" id="3.40.30.10">
    <property type="entry name" value="Glutaredoxin"/>
    <property type="match status" value="1"/>
</dbReference>
<dbReference type="SFLD" id="SFLDG00363">
    <property type="entry name" value="AMPS_(cytGST):_Alpha-__Mu-__Pi"/>
    <property type="match status" value="1"/>
</dbReference>
<dbReference type="CDD" id="cd03039">
    <property type="entry name" value="GST_N_Sigma_like"/>
    <property type="match status" value="1"/>
</dbReference>
<dbReference type="FunFam" id="1.20.1050.10:FF:000030">
    <property type="entry name" value="Glutathione S-transferase S1"/>
    <property type="match status" value="1"/>
</dbReference>
<sequence length="205" mass="23458">MPTYKLMYFNARGLAEAARWLFALAGQPYEDYRFKEGEWDTFKAKTPCGQAPVLVVDGKEIAQSKAIFRYLAKQFGFVGETDLDQARGDMIVDYLDDLRTPLLAVHHEQDETKKKELMDKFKENVPNFLNNLEKLLKENNGGDGFFVGDKLTWTDVAFACNSAILKFFLGAEFLDAYPKLKALIERVESQPAIAEWIQRRPVTNM</sequence>
<dbReference type="SUPFAM" id="SSF52833">
    <property type="entry name" value="Thioredoxin-like"/>
    <property type="match status" value="1"/>
</dbReference>
<evidence type="ECO:0000256" key="3">
    <source>
        <dbReference type="ARBA" id="ARBA00047960"/>
    </source>
</evidence>
<dbReference type="STRING" id="283909.R7UPT7"/>
<dbReference type="CDD" id="cd03192">
    <property type="entry name" value="GST_C_Sigma_like"/>
    <property type="match status" value="1"/>
</dbReference>
<gene>
    <name evidence="6" type="ORF">CAPTEDRAFT_177145</name>
</gene>
<dbReference type="EMBL" id="AMQN01006720">
    <property type="status" value="NOT_ANNOTATED_CDS"/>
    <property type="molecule type" value="Genomic_DNA"/>
</dbReference>
<dbReference type="InterPro" id="IPR036282">
    <property type="entry name" value="Glutathione-S-Trfase_C_sf"/>
</dbReference>
<dbReference type="Pfam" id="PF02798">
    <property type="entry name" value="GST_N"/>
    <property type="match status" value="1"/>
</dbReference>
<dbReference type="EnsemblMetazoa" id="CapteT177145">
    <property type="protein sequence ID" value="CapteP177145"/>
    <property type="gene ID" value="CapteG177145"/>
</dbReference>